<gene>
    <name evidence="1" type="ORF">DPMN_011769</name>
</gene>
<organism evidence="1 2">
    <name type="scientific">Dreissena polymorpha</name>
    <name type="common">Zebra mussel</name>
    <name type="synonym">Mytilus polymorpha</name>
    <dbReference type="NCBI Taxonomy" id="45954"/>
    <lineage>
        <taxon>Eukaryota</taxon>
        <taxon>Metazoa</taxon>
        <taxon>Spiralia</taxon>
        <taxon>Lophotrochozoa</taxon>
        <taxon>Mollusca</taxon>
        <taxon>Bivalvia</taxon>
        <taxon>Autobranchia</taxon>
        <taxon>Heteroconchia</taxon>
        <taxon>Euheterodonta</taxon>
        <taxon>Imparidentia</taxon>
        <taxon>Neoheterodontei</taxon>
        <taxon>Myida</taxon>
        <taxon>Dreissenoidea</taxon>
        <taxon>Dreissenidae</taxon>
        <taxon>Dreissena</taxon>
    </lineage>
</organism>
<proteinExistence type="predicted"/>
<reference evidence="1" key="2">
    <citation type="submission" date="2020-11" db="EMBL/GenBank/DDBJ databases">
        <authorList>
            <person name="McCartney M.A."/>
            <person name="Auch B."/>
            <person name="Kono T."/>
            <person name="Mallez S."/>
            <person name="Becker A."/>
            <person name="Gohl D.M."/>
            <person name="Silverstein K.A.T."/>
            <person name="Koren S."/>
            <person name="Bechman K.B."/>
            <person name="Herman A."/>
            <person name="Abrahante J.E."/>
            <person name="Garbe J."/>
        </authorList>
    </citation>
    <scope>NUCLEOTIDE SEQUENCE</scope>
    <source>
        <strain evidence="1">Duluth1</strain>
        <tissue evidence="1">Whole animal</tissue>
    </source>
</reference>
<accession>A0A9D4N294</accession>
<dbReference type="AlphaFoldDB" id="A0A9D4N294"/>
<evidence type="ECO:0000313" key="1">
    <source>
        <dbReference type="EMBL" id="KAH3887750.1"/>
    </source>
</evidence>
<keyword evidence="2" id="KW-1185">Reference proteome</keyword>
<dbReference type="EMBL" id="JAIWYP010000001">
    <property type="protein sequence ID" value="KAH3887750.1"/>
    <property type="molecule type" value="Genomic_DNA"/>
</dbReference>
<protein>
    <submittedName>
        <fullName evidence="1">Uncharacterized protein</fullName>
    </submittedName>
</protein>
<sequence length="64" mass="6638">MTIITDGNRPSNIKEAEEEKCLPGVLSMLLGDGTLVGMLPGCRGDGTICGVGEVIMDMGDPTEV</sequence>
<comment type="caution">
    <text evidence="1">The sequence shown here is derived from an EMBL/GenBank/DDBJ whole genome shotgun (WGS) entry which is preliminary data.</text>
</comment>
<reference evidence="1" key="1">
    <citation type="journal article" date="2019" name="bioRxiv">
        <title>The Genome of the Zebra Mussel, Dreissena polymorpha: A Resource for Invasive Species Research.</title>
        <authorList>
            <person name="McCartney M.A."/>
            <person name="Auch B."/>
            <person name="Kono T."/>
            <person name="Mallez S."/>
            <person name="Zhang Y."/>
            <person name="Obille A."/>
            <person name="Becker A."/>
            <person name="Abrahante J.E."/>
            <person name="Garbe J."/>
            <person name="Badalamenti J.P."/>
            <person name="Herman A."/>
            <person name="Mangelson H."/>
            <person name="Liachko I."/>
            <person name="Sullivan S."/>
            <person name="Sone E.D."/>
            <person name="Koren S."/>
            <person name="Silverstein K.A.T."/>
            <person name="Beckman K.B."/>
            <person name="Gohl D.M."/>
        </authorList>
    </citation>
    <scope>NUCLEOTIDE SEQUENCE</scope>
    <source>
        <strain evidence="1">Duluth1</strain>
        <tissue evidence="1">Whole animal</tissue>
    </source>
</reference>
<name>A0A9D4N294_DREPO</name>
<evidence type="ECO:0000313" key="2">
    <source>
        <dbReference type="Proteomes" id="UP000828390"/>
    </source>
</evidence>
<dbReference type="Proteomes" id="UP000828390">
    <property type="component" value="Unassembled WGS sequence"/>
</dbReference>